<dbReference type="Gene3D" id="3.40.630.40">
    <property type="entry name" value="Zn-dependent exopeptidases"/>
    <property type="match status" value="1"/>
</dbReference>
<evidence type="ECO:0000259" key="5">
    <source>
        <dbReference type="SMART" id="SM00646"/>
    </source>
</evidence>
<dbReference type="EMBL" id="WIBF01000001">
    <property type="protein sequence ID" value="MQQ07420.1"/>
    <property type="molecule type" value="Genomic_DNA"/>
</dbReference>
<feature type="signal peptide" evidence="4">
    <location>
        <begin position="1"/>
        <end position="23"/>
    </location>
</feature>
<evidence type="ECO:0000256" key="2">
    <source>
        <dbReference type="ARBA" id="ARBA00011901"/>
    </source>
</evidence>
<dbReference type="SUPFAM" id="SSF53187">
    <property type="entry name" value="Zn-dependent exopeptidases"/>
    <property type="match status" value="1"/>
</dbReference>
<keyword evidence="7" id="KW-1185">Reference proteome</keyword>
<dbReference type="InterPro" id="IPR021731">
    <property type="entry name" value="AMIN_dom"/>
</dbReference>
<evidence type="ECO:0000313" key="7">
    <source>
        <dbReference type="Proteomes" id="UP000444174"/>
    </source>
</evidence>
<dbReference type="Pfam" id="PF01520">
    <property type="entry name" value="Amidase_3"/>
    <property type="match status" value="1"/>
</dbReference>
<evidence type="ECO:0000256" key="4">
    <source>
        <dbReference type="SAM" id="SignalP"/>
    </source>
</evidence>
<evidence type="ECO:0000313" key="6">
    <source>
        <dbReference type="EMBL" id="MQQ07420.1"/>
    </source>
</evidence>
<reference evidence="6 7" key="1">
    <citation type="submission" date="2019-10" db="EMBL/GenBank/DDBJ databases">
        <title>Epibacterium sp. nov., isolated from seawater.</title>
        <authorList>
            <person name="Zhang X."/>
            <person name="Li N."/>
        </authorList>
    </citation>
    <scope>NUCLEOTIDE SEQUENCE [LARGE SCALE GENOMIC DNA]</scope>
    <source>
        <strain evidence="6 7">SM1979</strain>
    </source>
</reference>
<gene>
    <name evidence="6" type="ORF">GFB49_03035</name>
</gene>
<dbReference type="EC" id="3.5.1.28" evidence="2"/>
<dbReference type="GO" id="GO:0009253">
    <property type="term" value="P:peptidoglycan catabolic process"/>
    <property type="evidence" value="ECO:0007669"/>
    <property type="project" value="InterPro"/>
</dbReference>
<feature type="chain" id="PRO_5032960278" description="N-acetylmuramoyl-L-alanine amidase" evidence="4">
    <location>
        <begin position="24"/>
        <end position="412"/>
    </location>
</feature>
<dbReference type="InterPro" id="IPR002508">
    <property type="entry name" value="MurNAc-LAA_cat"/>
</dbReference>
<feature type="domain" description="MurNAc-LAA" evidence="5">
    <location>
        <begin position="242"/>
        <end position="397"/>
    </location>
</feature>
<dbReference type="PANTHER" id="PTHR30404">
    <property type="entry name" value="N-ACETYLMURAMOYL-L-ALANINE AMIDASE"/>
    <property type="match status" value="1"/>
</dbReference>
<sequence>MMRLTQLLGALGLALLCAGPSLGQGFSGLARVDATETMAQDLRGGGKIDLALSQGVPYRLFTLDNPRRLVLDFQEVEWSGFPADQFQQTAFIRDLQYGTYVPGWSRLVLELSDPIKVHTASLVVDPVTAAAHLSIELHPTSAESFAEHAGAPQDPRWDLPAPEALPQPVGSNPDAPLLIVLDPGHGGIDPGAQVDVDGRTVNEKDLALQFALELGDILLRSGQFDVRLTRNDDYFVSLERRITLAHQAKADLFISLHADSLSAGYAHGTTIYTLSDEASDVASAKLAERQDRSQLLSGTDLSDADDVVADVLLDLARVETHPRSLRLAAEVSDALHQQGGPMNRRPLRSAGFSVLKSADIPSILIEIGFLSSARDLDNILDPNWRLRTARGILNGLLAWQSEDASRKALVRQ</sequence>
<keyword evidence="3" id="KW-0378">Hydrolase</keyword>
<dbReference type="PANTHER" id="PTHR30404:SF0">
    <property type="entry name" value="N-ACETYLMURAMOYL-L-ALANINE AMIDASE AMIC"/>
    <property type="match status" value="1"/>
</dbReference>
<comment type="caution">
    <text evidence="6">The sequence shown here is derived from an EMBL/GenBank/DDBJ whole genome shotgun (WGS) entry which is preliminary data.</text>
</comment>
<dbReference type="RefSeq" id="WP_153214555.1">
    <property type="nucleotide sequence ID" value="NZ_WIBF01000001.1"/>
</dbReference>
<accession>A0A843Y894</accession>
<protein>
    <recommendedName>
        <fullName evidence="2">N-acetylmuramoyl-L-alanine amidase</fullName>
        <ecNumber evidence="2">3.5.1.28</ecNumber>
    </recommendedName>
</protein>
<dbReference type="Gene3D" id="2.60.40.3500">
    <property type="match status" value="1"/>
</dbReference>
<dbReference type="AlphaFoldDB" id="A0A843Y894"/>
<dbReference type="Pfam" id="PF11741">
    <property type="entry name" value="AMIN"/>
    <property type="match status" value="1"/>
</dbReference>
<comment type="catalytic activity">
    <reaction evidence="1">
        <text>Hydrolyzes the link between N-acetylmuramoyl residues and L-amino acid residues in certain cell-wall glycopeptides.</text>
        <dbReference type="EC" id="3.5.1.28"/>
    </reaction>
</comment>
<dbReference type="Proteomes" id="UP000444174">
    <property type="component" value="Unassembled WGS sequence"/>
</dbReference>
<evidence type="ECO:0000256" key="3">
    <source>
        <dbReference type="ARBA" id="ARBA00022801"/>
    </source>
</evidence>
<dbReference type="SMART" id="SM00646">
    <property type="entry name" value="Ami_3"/>
    <property type="match status" value="1"/>
</dbReference>
<organism evidence="6 7">
    <name type="scientific">Tritonibacter litoralis</name>
    <dbReference type="NCBI Taxonomy" id="2662264"/>
    <lineage>
        <taxon>Bacteria</taxon>
        <taxon>Pseudomonadati</taxon>
        <taxon>Pseudomonadota</taxon>
        <taxon>Alphaproteobacteria</taxon>
        <taxon>Rhodobacterales</taxon>
        <taxon>Paracoccaceae</taxon>
        <taxon>Tritonibacter</taxon>
    </lineage>
</organism>
<dbReference type="CDD" id="cd02696">
    <property type="entry name" value="MurNAc-LAA"/>
    <property type="match status" value="1"/>
</dbReference>
<keyword evidence="4" id="KW-0732">Signal</keyword>
<evidence type="ECO:0000256" key="1">
    <source>
        <dbReference type="ARBA" id="ARBA00001561"/>
    </source>
</evidence>
<name>A0A843Y894_9RHOB</name>
<dbReference type="InterPro" id="IPR050695">
    <property type="entry name" value="N-acetylmuramoyl_amidase_3"/>
</dbReference>
<dbReference type="GO" id="GO:0030288">
    <property type="term" value="C:outer membrane-bounded periplasmic space"/>
    <property type="evidence" value="ECO:0007669"/>
    <property type="project" value="TreeGrafter"/>
</dbReference>
<dbReference type="GO" id="GO:0008745">
    <property type="term" value="F:N-acetylmuramoyl-L-alanine amidase activity"/>
    <property type="evidence" value="ECO:0007669"/>
    <property type="project" value="UniProtKB-EC"/>
</dbReference>
<proteinExistence type="predicted"/>